<dbReference type="WBParaSite" id="jg23319">
    <property type="protein sequence ID" value="jg23319"/>
    <property type="gene ID" value="jg23319"/>
</dbReference>
<evidence type="ECO:0000256" key="2">
    <source>
        <dbReference type="SAM" id="Phobius"/>
    </source>
</evidence>
<reference evidence="4" key="1">
    <citation type="submission" date="2022-11" db="UniProtKB">
        <authorList>
            <consortium name="WormBaseParasite"/>
        </authorList>
    </citation>
    <scope>IDENTIFICATION</scope>
</reference>
<keyword evidence="2" id="KW-0472">Membrane</keyword>
<protein>
    <submittedName>
        <fullName evidence="4">Uncharacterized protein</fullName>
    </submittedName>
</protein>
<evidence type="ECO:0000313" key="3">
    <source>
        <dbReference type="Proteomes" id="UP000887574"/>
    </source>
</evidence>
<feature type="transmembrane region" description="Helical" evidence="2">
    <location>
        <begin position="184"/>
        <end position="205"/>
    </location>
</feature>
<keyword evidence="2" id="KW-0812">Transmembrane</keyword>
<evidence type="ECO:0000313" key="4">
    <source>
        <dbReference type="WBParaSite" id="jg23319"/>
    </source>
</evidence>
<keyword evidence="2" id="KW-1133">Transmembrane helix</keyword>
<organism evidence="3 4">
    <name type="scientific">Ditylenchus dipsaci</name>
    <dbReference type="NCBI Taxonomy" id="166011"/>
    <lineage>
        <taxon>Eukaryota</taxon>
        <taxon>Metazoa</taxon>
        <taxon>Ecdysozoa</taxon>
        <taxon>Nematoda</taxon>
        <taxon>Chromadorea</taxon>
        <taxon>Rhabditida</taxon>
        <taxon>Tylenchina</taxon>
        <taxon>Tylenchomorpha</taxon>
        <taxon>Sphaerularioidea</taxon>
        <taxon>Anguinidae</taxon>
        <taxon>Anguininae</taxon>
        <taxon>Ditylenchus</taxon>
    </lineage>
</organism>
<sequence>MPRVSYLKALDIWLQDTSIVAGHMIPMVKVSSNGTSDSNSPPSRPRTPKCSRQSSLTSGIGLGIGGLSTGIGQIIAHQAISRSNHCQYPQPPMSDLAANALNLPLTQSHLRFLQQQHLQQAQQQLQLQAQIQAQLLQAQTQLTSMTESDIEAMSEEAANKKLFFCLDQYGNIEFTPQFMRRFHWITQMSFFFGFVLFCLFFFLVYPNMRVTAIDPACEREHAEWFAPV</sequence>
<name>A0A915DV91_9BILA</name>
<dbReference type="Proteomes" id="UP000887574">
    <property type="component" value="Unplaced"/>
</dbReference>
<feature type="compositionally biased region" description="Polar residues" evidence="1">
    <location>
        <begin position="31"/>
        <end position="41"/>
    </location>
</feature>
<evidence type="ECO:0000256" key="1">
    <source>
        <dbReference type="SAM" id="MobiDB-lite"/>
    </source>
</evidence>
<feature type="region of interest" description="Disordered" evidence="1">
    <location>
        <begin position="31"/>
        <end position="55"/>
    </location>
</feature>
<accession>A0A915DV91</accession>
<keyword evidence="3" id="KW-1185">Reference proteome</keyword>
<dbReference type="AlphaFoldDB" id="A0A915DV91"/>
<proteinExistence type="predicted"/>